<organism evidence="2 3">
    <name type="scientific">Ditylenchus dipsaci</name>
    <dbReference type="NCBI Taxonomy" id="166011"/>
    <lineage>
        <taxon>Eukaryota</taxon>
        <taxon>Metazoa</taxon>
        <taxon>Ecdysozoa</taxon>
        <taxon>Nematoda</taxon>
        <taxon>Chromadorea</taxon>
        <taxon>Rhabditida</taxon>
        <taxon>Tylenchina</taxon>
        <taxon>Tylenchomorpha</taxon>
        <taxon>Sphaerularioidea</taxon>
        <taxon>Anguinidae</taxon>
        <taxon>Anguininae</taxon>
        <taxon>Ditylenchus</taxon>
    </lineage>
</organism>
<sequence>MTGPNGGGVVRRILPLTSSPKEVETDKKGLPDESHSPPDFKPTQPETNGEDHVAVDATVEATVQSGMDALGSIIHASTLELAGEHKLLFFHPGIFIGIPHSELLELGNWLEVEDLDALSFNLLYRTISG</sequence>
<name>A0A915CPG2_9BILA</name>
<feature type="compositionally biased region" description="Basic and acidic residues" evidence="1">
    <location>
        <begin position="21"/>
        <end position="38"/>
    </location>
</feature>
<evidence type="ECO:0000313" key="2">
    <source>
        <dbReference type="Proteomes" id="UP000887574"/>
    </source>
</evidence>
<proteinExistence type="predicted"/>
<keyword evidence="2" id="KW-1185">Reference proteome</keyword>
<dbReference type="WBParaSite" id="jg10806">
    <property type="protein sequence ID" value="jg10806"/>
    <property type="gene ID" value="jg10806"/>
</dbReference>
<dbReference type="AlphaFoldDB" id="A0A915CPG2"/>
<accession>A0A915CPG2</accession>
<feature type="region of interest" description="Disordered" evidence="1">
    <location>
        <begin position="1"/>
        <end position="51"/>
    </location>
</feature>
<protein>
    <submittedName>
        <fullName evidence="3">Uncharacterized protein</fullName>
    </submittedName>
</protein>
<reference evidence="3" key="1">
    <citation type="submission" date="2022-11" db="UniProtKB">
        <authorList>
            <consortium name="WormBaseParasite"/>
        </authorList>
    </citation>
    <scope>IDENTIFICATION</scope>
</reference>
<dbReference type="Proteomes" id="UP000887574">
    <property type="component" value="Unplaced"/>
</dbReference>
<evidence type="ECO:0000256" key="1">
    <source>
        <dbReference type="SAM" id="MobiDB-lite"/>
    </source>
</evidence>
<evidence type="ECO:0000313" key="3">
    <source>
        <dbReference type="WBParaSite" id="jg10806"/>
    </source>
</evidence>